<evidence type="ECO:0000313" key="3">
    <source>
        <dbReference type="Proteomes" id="UP000305948"/>
    </source>
</evidence>
<name>A0A5C3N3A0_9AGAM</name>
<feature type="transmembrane region" description="Helical" evidence="1">
    <location>
        <begin position="47"/>
        <end position="67"/>
    </location>
</feature>
<evidence type="ECO:0000313" key="2">
    <source>
        <dbReference type="EMBL" id="TFK51767.1"/>
    </source>
</evidence>
<dbReference type="AlphaFoldDB" id="A0A5C3N3A0"/>
<dbReference type="EMBL" id="ML213510">
    <property type="protein sequence ID" value="TFK51767.1"/>
    <property type="molecule type" value="Genomic_DNA"/>
</dbReference>
<protein>
    <submittedName>
        <fullName evidence="2">Uncharacterized protein</fullName>
    </submittedName>
</protein>
<reference evidence="2 3" key="1">
    <citation type="journal article" date="2019" name="Nat. Ecol. Evol.">
        <title>Megaphylogeny resolves global patterns of mushroom evolution.</title>
        <authorList>
            <person name="Varga T."/>
            <person name="Krizsan K."/>
            <person name="Foldi C."/>
            <person name="Dima B."/>
            <person name="Sanchez-Garcia M."/>
            <person name="Sanchez-Ramirez S."/>
            <person name="Szollosi G.J."/>
            <person name="Szarkandi J.G."/>
            <person name="Papp V."/>
            <person name="Albert L."/>
            <person name="Andreopoulos W."/>
            <person name="Angelini C."/>
            <person name="Antonin V."/>
            <person name="Barry K.W."/>
            <person name="Bougher N.L."/>
            <person name="Buchanan P."/>
            <person name="Buyck B."/>
            <person name="Bense V."/>
            <person name="Catcheside P."/>
            <person name="Chovatia M."/>
            <person name="Cooper J."/>
            <person name="Damon W."/>
            <person name="Desjardin D."/>
            <person name="Finy P."/>
            <person name="Geml J."/>
            <person name="Haridas S."/>
            <person name="Hughes K."/>
            <person name="Justo A."/>
            <person name="Karasinski D."/>
            <person name="Kautmanova I."/>
            <person name="Kiss B."/>
            <person name="Kocsube S."/>
            <person name="Kotiranta H."/>
            <person name="LaButti K.M."/>
            <person name="Lechner B.E."/>
            <person name="Liimatainen K."/>
            <person name="Lipzen A."/>
            <person name="Lukacs Z."/>
            <person name="Mihaltcheva S."/>
            <person name="Morgado L.N."/>
            <person name="Niskanen T."/>
            <person name="Noordeloos M.E."/>
            <person name="Ohm R.A."/>
            <person name="Ortiz-Santana B."/>
            <person name="Ovrebo C."/>
            <person name="Racz N."/>
            <person name="Riley R."/>
            <person name="Savchenko A."/>
            <person name="Shiryaev A."/>
            <person name="Soop K."/>
            <person name="Spirin V."/>
            <person name="Szebenyi C."/>
            <person name="Tomsovsky M."/>
            <person name="Tulloss R.E."/>
            <person name="Uehling J."/>
            <person name="Grigoriev I.V."/>
            <person name="Vagvolgyi C."/>
            <person name="Papp T."/>
            <person name="Martin F.M."/>
            <person name="Miettinen O."/>
            <person name="Hibbett D.S."/>
            <person name="Nagy L.G."/>
        </authorList>
    </citation>
    <scope>NUCLEOTIDE SEQUENCE [LARGE SCALE GENOMIC DNA]</scope>
    <source>
        <strain evidence="2 3">OMC1185</strain>
    </source>
</reference>
<keyword evidence="1" id="KW-0472">Membrane</keyword>
<keyword evidence="1" id="KW-0812">Transmembrane</keyword>
<gene>
    <name evidence="2" type="ORF">OE88DRAFT_1797965</name>
</gene>
<accession>A0A5C3N3A0</accession>
<organism evidence="2 3">
    <name type="scientific">Heliocybe sulcata</name>
    <dbReference type="NCBI Taxonomy" id="5364"/>
    <lineage>
        <taxon>Eukaryota</taxon>
        <taxon>Fungi</taxon>
        <taxon>Dikarya</taxon>
        <taxon>Basidiomycota</taxon>
        <taxon>Agaricomycotina</taxon>
        <taxon>Agaricomycetes</taxon>
        <taxon>Gloeophyllales</taxon>
        <taxon>Gloeophyllaceae</taxon>
        <taxon>Heliocybe</taxon>
    </lineage>
</organism>
<keyword evidence="1" id="KW-1133">Transmembrane helix</keyword>
<proteinExistence type="predicted"/>
<sequence>MTRSVSILYCVDLRSLLLKFVAPYLRRRSSMQSALSSLRSRQRLPDHVLLMTLGVIAVTCFGIVIWLETLIRASQYIRTQNNNGMTLIRNSVCAQAPRILDRKASPRSLYRPGLSPARGDP</sequence>
<evidence type="ECO:0000256" key="1">
    <source>
        <dbReference type="SAM" id="Phobius"/>
    </source>
</evidence>
<keyword evidence="3" id="KW-1185">Reference proteome</keyword>
<dbReference type="Proteomes" id="UP000305948">
    <property type="component" value="Unassembled WGS sequence"/>
</dbReference>